<feature type="region of interest" description="Disordered" evidence="1">
    <location>
        <begin position="163"/>
        <end position="182"/>
    </location>
</feature>
<feature type="compositionally biased region" description="Basic and acidic residues" evidence="1">
    <location>
        <begin position="328"/>
        <end position="338"/>
    </location>
</feature>
<gene>
    <name evidence="3" type="ORF">GCM10009765_74970</name>
</gene>
<feature type="transmembrane region" description="Helical" evidence="2">
    <location>
        <begin position="6"/>
        <end position="24"/>
    </location>
</feature>
<dbReference type="EMBL" id="BAAANY010000039">
    <property type="protein sequence ID" value="GAA1715079.1"/>
    <property type="molecule type" value="Genomic_DNA"/>
</dbReference>
<evidence type="ECO:0008006" key="5">
    <source>
        <dbReference type="Google" id="ProtNLM"/>
    </source>
</evidence>
<feature type="transmembrane region" description="Helical" evidence="2">
    <location>
        <begin position="193"/>
        <end position="209"/>
    </location>
</feature>
<name>A0ABN2IZU4_9ACTN</name>
<keyword evidence="2" id="KW-0812">Transmembrane</keyword>
<keyword evidence="4" id="KW-1185">Reference proteome</keyword>
<reference evidence="3 4" key="1">
    <citation type="journal article" date="2019" name="Int. J. Syst. Evol. Microbiol.">
        <title>The Global Catalogue of Microorganisms (GCM) 10K type strain sequencing project: providing services to taxonomists for standard genome sequencing and annotation.</title>
        <authorList>
            <consortium name="The Broad Institute Genomics Platform"/>
            <consortium name="The Broad Institute Genome Sequencing Center for Infectious Disease"/>
            <person name="Wu L."/>
            <person name="Ma J."/>
        </authorList>
    </citation>
    <scope>NUCLEOTIDE SEQUENCE [LARGE SCALE GENOMIC DNA]</scope>
    <source>
        <strain evidence="3 4">JCM 14718</strain>
    </source>
</reference>
<keyword evidence="2" id="KW-0472">Membrane</keyword>
<evidence type="ECO:0000256" key="2">
    <source>
        <dbReference type="SAM" id="Phobius"/>
    </source>
</evidence>
<dbReference type="Proteomes" id="UP001500618">
    <property type="component" value="Unassembled WGS sequence"/>
</dbReference>
<accession>A0ABN2IZU4</accession>
<proteinExistence type="predicted"/>
<protein>
    <recommendedName>
        <fullName evidence="5">DUF2207 domain-containing protein</fullName>
    </recommendedName>
</protein>
<comment type="caution">
    <text evidence="3">The sequence shown here is derived from an EMBL/GenBank/DDBJ whole genome shotgun (WGS) entry which is preliminary data.</text>
</comment>
<evidence type="ECO:0000313" key="3">
    <source>
        <dbReference type="EMBL" id="GAA1715079.1"/>
    </source>
</evidence>
<evidence type="ECO:0000313" key="4">
    <source>
        <dbReference type="Proteomes" id="UP001500618"/>
    </source>
</evidence>
<keyword evidence="2" id="KW-1133">Transmembrane helix</keyword>
<organism evidence="3 4">
    <name type="scientific">Fodinicola feengrottensis</name>
    <dbReference type="NCBI Taxonomy" id="435914"/>
    <lineage>
        <taxon>Bacteria</taxon>
        <taxon>Bacillati</taxon>
        <taxon>Actinomycetota</taxon>
        <taxon>Actinomycetes</taxon>
        <taxon>Mycobacteriales</taxon>
        <taxon>Fodinicola</taxon>
    </lineage>
</organism>
<sequence length="354" mass="38275">MLPSSILLLIAAVGGLAALVPSLVRRYDRKLRADFELRTSMMRVLRRRRRRTTVPGQVPVAPPSAVLEEPADEPVTQALPDLSGYVPGASGRAVVSGALVPGSVEDDAAVYEALKDADESFRQTGPIDLRPDTISLPAAAWLHLRRALIWLVSLQKEQVTRVGAAQKPAARTTGRAASGPEPSHWWRRRRRRVVTVLALLVAGQVAGLLAVGPGFLVGLSVSAILLIAYLSHLRNRAVAERRRTLALLRRRRRARDFAAVVMTVAGAAELIGSDAERSLVAWVATPASARRRPPDDSTIALLARGGYQVVQTTDGRMGLRRAPAPPEPPRRAPARTDKPAATTPPFEERKVANL</sequence>
<feature type="region of interest" description="Disordered" evidence="1">
    <location>
        <begin position="313"/>
        <end position="354"/>
    </location>
</feature>
<feature type="transmembrane region" description="Helical" evidence="2">
    <location>
        <begin position="215"/>
        <end position="233"/>
    </location>
</feature>
<evidence type="ECO:0000256" key="1">
    <source>
        <dbReference type="SAM" id="MobiDB-lite"/>
    </source>
</evidence>